<reference evidence="13" key="1">
    <citation type="submission" date="2023-10" db="EMBL/GenBank/DDBJ databases">
        <authorList>
            <person name="Domelevo Entfellner J.-B."/>
        </authorList>
    </citation>
    <scope>NUCLEOTIDE SEQUENCE</scope>
</reference>
<keyword evidence="5 9" id="KW-0547">Nucleotide-binding</keyword>
<proteinExistence type="inferred from homology"/>
<evidence type="ECO:0000256" key="7">
    <source>
        <dbReference type="ARBA" id="ARBA00022840"/>
    </source>
</evidence>
<comment type="cofactor">
    <cofactor evidence="9 10">
        <name>Mg(2+)</name>
        <dbReference type="ChEBI" id="CHEBI:18420"/>
    </cofactor>
    <text evidence="9 10">Binds 2 magnesium ions per subunit.</text>
</comment>
<dbReference type="InterPro" id="IPR008656">
    <property type="entry name" value="Inositol_tetrakis-P_1-kinase"/>
</dbReference>
<keyword evidence="14" id="KW-1185">Reference proteome</keyword>
<dbReference type="Gramene" id="rna-AYBTSS11_LOCUS11584">
    <property type="protein sequence ID" value="CAJ1943852.1"/>
    <property type="gene ID" value="gene-AYBTSS11_LOCUS11584"/>
</dbReference>
<dbReference type="InterPro" id="IPR040464">
    <property type="entry name" value="InsP(3)kin_ATP-grasp"/>
</dbReference>
<dbReference type="PANTHER" id="PTHR14217">
    <property type="entry name" value="INOSITOL-TETRAKISPHOSPHATE 1-KINASE"/>
    <property type="match status" value="1"/>
</dbReference>
<evidence type="ECO:0000256" key="8">
    <source>
        <dbReference type="ARBA" id="ARBA00022842"/>
    </source>
</evidence>
<feature type="binding site" evidence="10">
    <location>
        <position position="284"/>
    </location>
    <ligand>
        <name>Mg(2+)</name>
        <dbReference type="ChEBI" id="CHEBI:18420"/>
        <label>2</label>
    </ligand>
</feature>
<dbReference type="GO" id="GO:0000287">
    <property type="term" value="F:magnesium ion binding"/>
    <property type="evidence" value="ECO:0007669"/>
    <property type="project" value="InterPro"/>
</dbReference>
<dbReference type="GO" id="GO:0047325">
    <property type="term" value="F:inositol-3,4,5,6-tetrakisphosphate 1-kinase activity"/>
    <property type="evidence" value="ECO:0007669"/>
    <property type="project" value="UniProtKB-EC"/>
</dbReference>
<feature type="domain" description="Inositol 1,3,4-trisphosphate 5/6-kinase ATP-grasp" evidence="11">
    <location>
        <begin position="136"/>
        <end position="306"/>
    </location>
</feature>
<comment type="catalytic activity">
    <reaction evidence="9">
        <text>1D-myo-inositol 3,4,5,6-tetrakisphosphate + ATP = 1D-myo-inositol 1,3,4,5,6-pentakisphosphate + ADP + H(+)</text>
        <dbReference type="Rhea" id="RHEA:12452"/>
        <dbReference type="ChEBI" id="CHEBI:15378"/>
        <dbReference type="ChEBI" id="CHEBI:30616"/>
        <dbReference type="ChEBI" id="CHEBI:57539"/>
        <dbReference type="ChEBI" id="CHEBI:57733"/>
        <dbReference type="ChEBI" id="CHEBI:456216"/>
        <dbReference type="EC" id="2.7.1.134"/>
    </reaction>
</comment>
<evidence type="ECO:0000313" key="13">
    <source>
        <dbReference type="EMBL" id="CAJ1943852.1"/>
    </source>
</evidence>
<evidence type="ECO:0000256" key="2">
    <source>
        <dbReference type="ARBA" id="ARBA00011245"/>
    </source>
</evidence>
<evidence type="ECO:0000313" key="14">
    <source>
        <dbReference type="Proteomes" id="UP001189624"/>
    </source>
</evidence>
<dbReference type="GO" id="GO:0032957">
    <property type="term" value="P:inositol trisphosphate metabolic process"/>
    <property type="evidence" value="ECO:0007669"/>
    <property type="project" value="InterPro"/>
</dbReference>
<dbReference type="Gene3D" id="3.30.1490.220">
    <property type="match status" value="1"/>
</dbReference>
<dbReference type="AlphaFoldDB" id="A0AA86S731"/>
<keyword evidence="6 9" id="KW-0418">Kinase</keyword>
<evidence type="ECO:0000256" key="6">
    <source>
        <dbReference type="ARBA" id="ARBA00022777"/>
    </source>
</evidence>
<dbReference type="EC" id="2.7.1.134" evidence="9"/>
<dbReference type="PIRSF" id="PIRSF038186">
    <property type="entry name" value="ITPK"/>
    <property type="match status" value="1"/>
</dbReference>
<keyword evidence="7 9" id="KW-0067">ATP-binding</keyword>
<dbReference type="GO" id="GO:0005524">
    <property type="term" value="F:ATP binding"/>
    <property type="evidence" value="ECO:0007669"/>
    <property type="project" value="UniProtKB-KW"/>
</dbReference>
<dbReference type="GO" id="GO:0052725">
    <property type="term" value="F:inositol-1,3,4-trisphosphate 6-kinase activity"/>
    <property type="evidence" value="ECO:0007669"/>
    <property type="project" value="InterPro"/>
</dbReference>
<evidence type="ECO:0000259" key="12">
    <source>
        <dbReference type="Pfam" id="PF17927"/>
    </source>
</evidence>
<dbReference type="PANTHER" id="PTHR14217:SF40">
    <property type="entry name" value="INOSITOL-TETRAKISPHOSPHATE 1-KINASE 2"/>
    <property type="match status" value="1"/>
</dbReference>
<name>A0AA86S731_9FABA</name>
<dbReference type="GO" id="GO:0005737">
    <property type="term" value="C:cytoplasm"/>
    <property type="evidence" value="ECO:0007669"/>
    <property type="project" value="TreeGrafter"/>
</dbReference>
<evidence type="ECO:0000256" key="9">
    <source>
        <dbReference type="PIRNR" id="PIRNR038186"/>
    </source>
</evidence>
<evidence type="ECO:0000256" key="1">
    <source>
        <dbReference type="ARBA" id="ARBA00009601"/>
    </source>
</evidence>
<protein>
    <recommendedName>
        <fullName evidence="9">Inositol-tetrakisphosphate 1-kinase</fullName>
        <ecNumber evidence="9">2.7.1.134</ecNumber>
    </recommendedName>
</protein>
<keyword evidence="3 9" id="KW-0808">Transferase</keyword>
<comment type="similarity">
    <text evidence="1 9">Belongs to the ITPK1 family.</text>
</comment>
<keyword evidence="4 9" id="KW-0479">Metal-binding</keyword>
<dbReference type="GO" id="GO:0052726">
    <property type="term" value="F:inositol-1,3,4-trisphosphate 5-kinase activity"/>
    <property type="evidence" value="ECO:0007669"/>
    <property type="project" value="InterPro"/>
</dbReference>
<dbReference type="Pfam" id="PF17927">
    <property type="entry name" value="Ins134_P3_kin_N"/>
    <property type="match status" value="1"/>
</dbReference>
<organism evidence="13 14">
    <name type="scientific">Sphenostylis stenocarpa</name>
    <dbReference type="NCBI Taxonomy" id="92480"/>
    <lineage>
        <taxon>Eukaryota</taxon>
        <taxon>Viridiplantae</taxon>
        <taxon>Streptophyta</taxon>
        <taxon>Embryophyta</taxon>
        <taxon>Tracheophyta</taxon>
        <taxon>Spermatophyta</taxon>
        <taxon>Magnoliopsida</taxon>
        <taxon>eudicotyledons</taxon>
        <taxon>Gunneridae</taxon>
        <taxon>Pentapetalae</taxon>
        <taxon>rosids</taxon>
        <taxon>fabids</taxon>
        <taxon>Fabales</taxon>
        <taxon>Fabaceae</taxon>
        <taxon>Papilionoideae</taxon>
        <taxon>50 kb inversion clade</taxon>
        <taxon>NPAAA clade</taxon>
        <taxon>indigoferoid/millettioid clade</taxon>
        <taxon>Phaseoleae</taxon>
        <taxon>Sphenostylis</taxon>
    </lineage>
</organism>
<sequence length="330" mass="37755">MSGSETEVAAGQRYRVGYALQPNEMESFIQPSLLDYAKQRAIDLIQIDFSTPLQKQGPFHCIIHKIRTQRWKNHLHKFVVAHPNTRIIDPPKFIYRLEDRYKRVPQTVIKDLENLGNDTVRTADQAFIVRPHNLDHIEEWNFTFPIIAKPYEADGGAGSHEMCLVFDYDGIRTLSLPRVLEEFVNHGGVVFKIYVAGRRVNCVKCKTLGDIPEEGLGPLKGVLPLSSVLNSGEDQDDAVEKAEMPPQSLVDELSNSVREVTRLNVFKVNLMRDVKEPTRYVLIDIKYFPAYAKMPSYEPFITDFLFDVVTTEPEEPEYDKYTTLNIIPSP</sequence>
<evidence type="ECO:0000256" key="3">
    <source>
        <dbReference type="ARBA" id="ARBA00022679"/>
    </source>
</evidence>
<evidence type="ECO:0000256" key="5">
    <source>
        <dbReference type="ARBA" id="ARBA00022741"/>
    </source>
</evidence>
<dbReference type="Proteomes" id="UP001189624">
    <property type="component" value="Chromosome 3"/>
</dbReference>
<accession>A0AA86S731</accession>
<feature type="domain" description="Inositol-tetrakisphosphate 1-kinase N-terminal" evidence="12">
    <location>
        <begin position="15"/>
        <end position="94"/>
    </location>
</feature>
<dbReference type="EMBL" id="OY731400">
    <property type="protein sequence ID" value="CAJ1943852.1"/>
    <property type="molecule type" value="Genomic_DNA"/>
</dbReference>
<comment type="subunit">
    <text evidence="2 9">Monomer.</text>
</comment>
<evidence type="ECO:0000256" key="10">
    <source>
        <dbReference type="PIRSR" id="PIRSR038186-2"/>
    </source>
</evidence>
<evidence type="ECO:0000256" key="4">
    <source>
        <dbReference type="ARBA" id="ARBA00022723"/>
    </source>
</evidence>
<dbReference type="InterPro" id="IPR041429">
    <property type="entry name" value="ITPK1_N"/>
</dbReference>
<keyword evidence="8 9" id="KW-0460">Magnesium</keyword>
<feature type="binding site" evidence="10">
    <location>
        <position position="284"/>
    </location>
    <ligand>
        <name>Mg(2+)</name>
        <dbReference type="ChEBI" id="CHEBI:18420"/>
        <label>1</label>
    </ligand>
</feature>
<dbReference type="Gene3D" id="3.40.50.11370">
    <property type="match status" value="1"/>
</dbReference>
<evidence type="ECO:0000259" key="11">
    <source>
        <dbReference type="Pfam" id="PF05770"/>
    </source>
</evidence>
<dbReference type="Pfam" id="PF05770">
    <property type="entry name" value="Ins134_P3_kin"/>
    <property type="match status" value="1"/>
</dbReference>
<gene>
    <name evidence="13" type="ORF">AYBTSS11_LOCUS11584</name>
</gene>
<comment type="function">
    <text evidence="9">Kinase that can phosphorylate various inositol polyphosphate such as Ins(3,4,5,6)P4 or Ins(1,3,4)P3.</text>
</comment>